<name>A0A4Q4MRU7_9PLEO</name>
<dbReference type="EMBL" id="PDXA01000007">
    <property type="protein sequence ID" value="RYN56489.1"/>
    <property type="molecule type" value="Genomic_DNA"/>
</dbReference>
<evidence type="ECO:0000313" key="2">
    <source>
        <dbReference type="Proteomes" id="UP000292402"/>
    </source>
</evidence>
<accession>A0A4Q4MRU7</accession>
<sequence>MEFMNVFEWPWQILQYTIDKWRIFGGPSGQDLYQGCNDVIRDFERAFALENGWAVHDKEVVFRLQEAALGLKQWKNSIQWCATPDHKCFSEANNEKLVHLVLASLKKENSGLSETIGQHMGEVAKLLDFIKQLYIDEGNVSRSRDEKEARYHYCRHFLSKFDSCAVEKRRINTSNA</sequence>
<proteinExistence type="predicted"/>
<reference evidence="2" key="1">
    <citation type="journal article" date="2019" name="bioRxiv">
        <title>Genomics, evolutionary history and diagnostics of the Alternaria alternata species group including apple and Asian pear pathotypes.</title>
        <authorList>
            <person name="Armitage A.D."/>
            <person name="Cockerton H.M."/>
            <person name="Sreenivasaprasad S."/>
            <person name="Woodhall J.W."/>
            <person name="Lane C.R."/>
            <person name="Harrison R.J."/>
            <person name="Clarkson J.P."/>
        </authorList>
    </citation>
    <scope>NUCLEOTIDE SEQUENCE [LARGE SCALE GENOMIC DNA]</scope>
    <source>
        <strain evidence="2">FERA 1082</strain>
    </source>
</reference>
<evidence type="ECO:0000313" key="1">
    <source>
        <dbReference type="EMBL" id="RYN56489.1"/>
    </source>
</evidence>
<organism evidence="1 2">
    <name type="scientific">Alternaria tenuissima</name>
    <dbReference type="NCBI Taxonomy" id="119927"/>
    <lineage>
        <taxon>Eukaryota</taxon>
        <taxon>Fungi</taxon>
        <taxon>Dikarya</taxon>
        <taxon>Ascomycota</taxon>
        <taxon>Pezizomycotina</taxon>
        <taxon>Dothideomycetes</taxon>
        <taxon>Pleosporomycetidae</taxon>
        <taxon>Pleosporales</taxon>
        <taxon>Pleosporineae</taxon>
        <taxon>Pleosporaceae</taxon>
        <taxon>Alternaria</taxon>
        <taxon>Alternaria sect. Alternaria</taxon>
        <taxon>Alternaria alternata complex</taxon>
    </lineage>
</organism>
<dbReference type="AlphaFoldDB" id="A0A4Q4MRU7"/>
<gene>
    <name evidence="1" type="ORF">AA0114_g2712</name>
</gene>
<protein>
    <submittedName>
        <fullName evidence="1">Uncharacterized protein</fullName>
    </submittedName>
</protein>
<comment type="caution">
    <text evidence="1">The sequence shown here is derived from an EMBL/GenBank/DDBJ whole genome shotgun (WGS) entry which is preliminary data.</text>
</comment>
<dbReference type="Proteomes" id="UP000292402">
    <property type="component" value="Unassembled WGS sequence"/>
</dbReference>